<feature type="region of interest" description="Disordered" evidence="5">
    <location>
        <begin position="563"/>
        <end position="706"/>
    </location>
</feature>
<evidence type="ECO:0000256" key="5">
    <source>
        <dbReference type="SAM" id="MobiDB-lite"/>
    </source>
</evidence>
<organism evidence="10 11">
    <name type="scientific">Limulus polyphemus</name>
    <name type="common">Atlantic horseshoe crab</name>
    <dbReference type="NCBI Taxonomy" id="6850"/>
    <lineage>
        <taxon>Eukaryota</taxon>
        <taxon>Metazoa</taxon>
        <taxon>Ecdysozoa</taxon>
        <taxon>Arthropoda</taxon>
        <taxon>Chelicerata</taxon>
        <taxon>Merostomata</taxon>
        <taxon>Xiphosura</taxon>
        <taxon>Limulidae</taxon>
        <taxon>Limulus</taxon>
    </lineage>
</organism>
<keyword evidence="2" id="KW-0677">Repeat</keyword>
<dbReference type="RefSeq" id="XP_013774690.1">
    <property type="nucleotide sequence ID" value="XM_013919236.2"/>
</dbReference>
<name>A0ABM1B4J9_LIMPO</name>
<dbReference type="InterPro" id="IPR035976">
    <property type="entry name" value="Sushi/SCR/CCP_sf"/>
</dbReference>
<dbReference type="SUPFAM" id="SSF57535">
    <property type="entry name" value="Complement control module/SCR domain"/>
    <property type="match status" value="2"/>
</dbReference>
<feature type="disulfide bond" evidence="4">
    <location>
        <begin position="356"/>
        <end position="383"/>
    </location>
</feature>
<evidence type="ECO:0000256" key="2">
    <source>
        <dbReference type="ARBA" id="ARBA00022737"/>
    </source>
</evidence>
<dbReference type="Gene3D" id="2.60.120.290">
    <property type="entry name" value="Spermadhesin, CUB domain"/>
    <property type="match status" value="1"/>
</dbReference>
<feature type="compositionally biased region" description="Polar residues" evidence="5">
    <location>
        <begin position="516"/>
        <end position="526"/>
    </location>
</feature>
<dbReference type="CDD" id="cd00033">
    <property type="entry name" value="CCP"/>
    <property type="match status" value="2"/>
</dbReference>
<dbReference type="PROSITE" id="PS50923">
    <property type="entry name" value="SUSHI"/>
    <property type="match status" value="2"/>
</dbReference>
<sequence length="822" mass="92890">MNLFKMFSISFLFWCFVFIPSRSESCGEVSFNVTSGIVRLPDIHYDVIKELNCLWFYTAPPGRELLVKVDHVHLDPPRRWWASLKLDVDDQTFELPSKCVRCLSEIVAGQELRVVFTYTTRSSKRGTGSEPIGSFQIRFKAFDPFLCDRPVPPKNGYIITEQRRVGNTIEYRCNPPFELVGNPDSRCRIPKSSPIPEWSEPAPECIIPDCTGGVIHKVAGRGAISNPGYQSKRLLPQRQCRWEIMAGRGERIKMVFTYIQLKQEESTELKIYDGDLFRPLTNLTLLTNKKKPELVTSTNKLIIFFTTGDVPNSSELQGFFIEYWNISGFCFHPGQIENGEIISQNFTIGSNIRFLCHPNFHLIGPQSAICLPGGRWNVSKPRCHFLNLTLSSYETFGLFEFLVNSRPSQAPVGSPQSSSDMSNTTLPSSSEDEKDFVFSVTPTFTSFSRNSQSKTVETTNFNSLSHPLSPTSTEDSKNQFHDVQGNFNIDQENKNSSRSYSHKILKNISGLYPVQHNRTSNQNTRPRTVVKEQKYRPSRHRLSEQTTTSILEVGFLHPDQTISFQPTQLSTPSNLQPYLDPQMDSYASDKKKTDLNPQVDSHASDKKEIDLDPQLDSNASDKKEIDLDPQLDSNASDKKKETHLNPQVDSYASDKKETDLNPQVDSYASEKKKQTHLNPQVDSYASDKKKETELDPQMDSYTSDKTTKINLGLPVDSYASHNKNETHLDFQADSYASDKNDSKEDNGSLATKDTVEGNSRNEENTTLTEKPLMLIIIVATSVVVLLVFLMTIAVLLYKKRRRSSSGTPVSEKSKNDKTDGSE</sequence>
<keyword evidence="3 4" id="KW-1015">Disulfide bond</keyword>
<evidence type="ECO:0000256" key="7">
    <source>
        <dbReference type="SAM" id="SignalP"/>
    </source>
</evidence>
<dbReference type="InterPro" id="IPR000436">
    <property type="entry name" value="Sushi_SCR_CCP_dom"/>
</dbReference>
<dbReference type="PROSITE" id="PS01180">
    <property type="entry name" value="CUB"/>
    <property type="match status" value="1"/>
</dbReference>
<comment type="caution">
    <text evidence="4">Lacks conserved residue(s) required for the propagation of feature annotation.</text>
</comment>
<evidence type="ECO:0000256" key="6">
    <source>
        <dbReference type="SAM" id="Phobius"/>
    </source>
</evidence>
<feature type="compositionally biased region" description="Basic and acidic residues" evidence="5">
    <location>
        <begin position="734"/>
        <end position="746"/>
    </location>
</feature>
<feature type="region of interest" description="Disordered" evidence="5">
    <location>
        <begin position="734"/>
        <end position="763"/>
    </location>
</feature>
<keyword evidence="6" id="KW-0812">Transmembrane</keyword>
<dbReference type="Proteomes" id="UP000694941">
    <property type="component" value="Unplaced"/>
</dbReference>
<keyword evidence="6" id="KW-1133">Transmembrane helix</keyword>
<feature type="domain" description="Sushi" evidence="9">
    <location>
        <begin position="328"/>
        <end position="385"/>
    </location>
</feature>
<feature type="transmembrane region" description="Helical" evidence="6">
    <location>
        <begin position="772"/>
        <end position="797"/>
    </location>
</feature>
<feature type="domain" description="CUB" evidence="8">
    <location>
        <begin position="210"/>
        <end position="326"/>
    </location>
</feature>
<feature type="region of interest" description="Disordered" evidence="5">
    <location>
        <begin position="449"/>
        <end position="477"/>
    </location>
</feature>
<reference evidence="11" key="1">
    <citation type="submission" date="2025-08" db="UniProtKB">
        <authorList>
            <consortium name="RefSeq"/>
        </authorList>
    </citation>
    <scope>IDENTIFICATION</scope>
    <source>
        <tissue evidence="11">Muscle</tissue>
    </source>
</reference>
<gene>
    <name evidence="11" type="primary">LOC106459604</name>
</gene>
<dbReference type="SMART" id="SM00032">
    <property type="entry name" value="CCP"/>
    <property type="match status" value="2"/>
</dbReference>
<dbReference type="PANTHER" id="PTHR45656:SF4">
    <property type="entry name" value="PROTEIN CBR-CLEC-78"/>
    <property type="match status" value="1"/>
</dbReference>
<feature type="signal peptide" evidence="7">
    <location>
        <begin position="1"/>
        <end position="23"/>
    </location>
</feature>
<dbReference type="InterPro" id="IPR000859">
    <property type="entry name" value="CUB_dom"/>
</dbReference>
<accession>A0ABM1B4J9</accession>
<evidence type="ECO:0000259" key="9">
    <source>
        <dbReference type="PROSITE" id="PS50923"/>
    </source>
</evidence>
<feature type="compositionally biased region" description="Basic and acidic residues" evidence="5">
    <location>
        <begin position="753"/>
        <end position="763"/>
    </location>
</feature>
<feature type="compositionally biased region" description="Basic and acidic residues" evidence="5">
    <location>
        <begin position="811"/>
        <end position="822"/>
    </location>
</feature>
<feature type="compositionally biased region" description="Polar residues" evidence="5">
    <location>
        <begin position="414"/>
        <end position="429"/>
    </location>
</feature>
<keyword evidence="10" id="KW-1185">Reference proteome</keyword>
<dbReference type="Pfam" id="PF00084">
    <property type="entry name" value="Sushi"/>
    <property type="match status" value="2"/>
</dbReference>
<evidence type="ECO:0000313" key="10">
    <source>
        <dbReference type="Proteomes" id="UP000694941"/>
    </source>
</evidence>
<feature type="compositionally biased region" description="Polar residues" evidence="5">
    <location>
        <begin position="449"/>
        <end position="473"/>
    </location>
</feature>
<keyword evidence="4" id="KW-0768">Sushi</keyword>
<evidence type="ECO:0000256" key="3">
    <source>
        <dbReference type="ARBA" id="ARBA00023157"/>
    </source>
</evidence>
<evidence type="ECO:0000313" key="11">
    <source>
        <dbReference type="RefSeq" id="XP_013774690.1"/>
    </source>
</evidence>
<feature type="domain" description="Sushi" evidence="9">
    <location>
        <begin position="145"/>
        <end position="207"/>
    </location>
</feature>
<dbReference type="CDD" id="cd00041">
    <property type="entry name" value="CUB"/>
    <property type="match status" value="1"/>
</dbReference>
<dbReference type="PANTHER" id="PTHR45656">
    <property type="entry name" value="PROTEIN CBR-CLEC-78"/>
    <property type="match status" value="1"/>
</dbReference>
<dbReference type="InterPro" id="IPR051277">
    <property type="entry name" value="SEZ6_CSMD_C4BPB_Regulators"/>
</dbReference>
<feature type="region of interest" description="Disordered" evidence="5">
    <location>
        <begin position="515"/>
        <end position="545"/>
    </location>
</feature>
<feature type="compositionally biased region" description="Polar residues" evidence="5">
    <location>
        <begin position="563"/>
        <end position="576"/>
    </location>
</feature>
<dbReference type="SMART" id="SM00042">
    <property type="entry name" value="CUB"/>
    <property type="match status" value="1"/>
</dbReference>
<keyword evidence="1 7" id="KW-0732">Signal</keyword>
<evidence type="ECO:0000256" key="1">
    <source>
        <dbReference type="ARBA" id="ARBA00022729"/>
    </source>
</evidence>
<feature type="region of interest" description="Disordered" evidence="5">
    <location>
        <begin position="801"/>
        <end position="822"/>
    </location>
</feature>
<dbReference type="SUPFAM" id="SSF49854">
    <property type="entry name" value="Spermadhesin, CUB domain"/>
    <property type="match status" value="1"/>
</dbReference>
<dbReference type="Gene3D" id="2.10.70.10">
    <property type="entry name" value="Complement Module, domain 1"/>
    <property type="match status" value="2"/>
</dbReference>
<evidence type="ECO:0000259" key="8">
    <source>
        <dbReference type="PROSITE" id="PS01180"/>
    </source>
</evidence>
<dbReference type="GeneID" id="106459604"/>
<dbReference type="InterPro" id="IPR035914">
    <property type="entry name" value="Sperma_CUB_dom_sf"/>
</dbReference>
<dbReference type="Pfam" id="PF00431">
    <property type="entry name" value="CUB"/>
    <property type="match status" value="1"/>
</dbReference>
<proteinExistence type="predicted"/>
<protein>
    <submittedName>
        <fullName evidence="11">Uncharacterized protein LOC106459604</fullName>
    </submittedName>
</protein>
<keyword evidence="6" id="KW-0472">Membrane</keyword>
<evidence type="ECO:0000256" key="4">
    <source>
        <dbReference type="PROSITE-ProRule" id="PRU00302"/>
    </source>
</evidence>
<feature type="region of interest" description="Disordered" evidence="5">
    <location>
        <begin position="410"/>
        <end position="432"/>
    </location>
</feature>
<feature type="chain" id="PRO_5046410587" evidence="7">
    <location>
        <begin position="24"/>
        <end position="822"/>
    </location>
</feature>